<gene>
    <name evidence="2" type="ORF">JZ786_05730</name>
</gene>
<dbReference type="KEGG" id="afx:JZ786_05730"/>
<sequence length="94" mass="10828">MVGTKGYKGREWNRKGRDGMDDELKELLSDMEDRIRYDVHQVSNQLKDIQTEVSILKQQVDTLERIIRIVDQNNAANLSGIRMDVALIKDVLGK</sequence>
<dbReference type="Proteomes" id="UP000663505">
    <property type="component" value="Chromosome"/>
</dbReference>
<dbReference type="AlphaFoldDB" id="A0A9X7W122"/>
<proteinExistence type="predicted"/>
<evidence type="ECO:0000313" key="3">
    <source>
        <dbReference type="Proteomes" id="UP000663505"/>
    </source>
</evidence>
<organism evidence="2 3">
    <name type="scientific">Alicyclobacillus mengziensis</name>
    <dbReference type="NCBI Taxonomy" id="2931921"/>
    <lineage>
        <taxon>Bacteria</taxon>
        <taxon>Bacillati</taxon>
        <taxon>Bacillota</taxon>
        <taxon>Bacilli</taxon>
        <taxon>Bacillales</taxon>
        <taxon>Alicyclobacillaceae</taxon>
        <taxon>Alicyclobacillus</taxon>
    </lineage>
</organism>
<keyword evidence="1" id="KW-0175">Coiled coil</keyword>
<dbReference type="EMBL" id="CP071182">
    <property type="protein sequence ID" value="QSO48487.1"/>
    <property type="molecule type" value="Genomic_DNA"/>
</dbReference>
<protein>
    <submittedName>
        <fullName evidence="2">Uncharacterized protein</fullName>
    </submittedName>
</protein>
<keyword evidence="3" id="KW-1185">Reference proteome</keyword>
<feature type="coiled-coil region" evidence="1">
    <location>
        <begin position="39"/>
        <end position="66"/>
    </location>
</feature>
<name>A0A9X7W122_9BACL</name>
<reference evidence="2 3" key="1">
    <citation type="submission" date="2021-02" db="EMBL/GenBank/DDBJ databases">
        <title>Alicyclobacillus curvatus sp. nov. and Alicyclobacillus mengziensis sp. nov., two acidophilic bacteria isolated from acid mine drainage.</title>
        <authorList>
            <person name="Huang Y."/>
        </authorList>
    </citation>
    <scope>NUCLEOTIDE SEQUENCE [LARGE SCALE GENOMIC DNA]</scope>
    <source>
        <strain evidence="2 3">S30H14</strain>
    </source>
</reference>
<evidence type="ECO:0000313" key="2">
    <source>
        <dbReference type="EMBL" id="QSO48487.1"/>
    </source>
</evidence>
<accession>A0A9X7W122</accession>
<evidence type="ECO:0000256" key="1">
    <source>
        <dbReference type="SAM" id="Coils"/>
    </source>
</evidence>
<dbReference type="RefSeq" id="WP_206657822.1">
    <property type="nucleotide sequence ID" value="NZ_CP071182.1"/>
</dbReference>